<dbReference type="AlphaFoldDB" id="A0A8X7W6L9"/>
<comment type="caution">
    <text evidence="2">The sequence shown here is derived from an EMBL/GenBank/DDBJ whole genome shotgun (WGS) entry which is preliminary data.</text>
</comment>
<evidence type="ECO:0000259" key="1">
    <source>
        <dbReference type="Pfam" id="PF23310"/>
    </source>
</evidence>
<dbReference type="InterPro" id="IPR057136">
    <property type="entry name" value="At2g35280_TPR_dom"/>
</dbReference>
<evidence type="ECO:0000313" key="2">
    <source>
        <dbReference type="EMBL" id="KAG2324049.1"/>
    </source>
</evidence>
<dbReference type="PANTHER" id="PTHR33784:SF25">
    <property type="entry name" value="NUCLEIC ACID-BINDING, OB-FOLD-LIKE PROTEIN"/>
    <property type="match status" value="1"/>
</dbReference>
<sequence length="198" mass="23485">MDSDNSVNNYNLTITGDNSTYDDYSYLDPASYFRNISLRHFCADPLQMVTKHKQFKELCLANGNPEVHYIEELLQFFCKDDICKGLYHLRQSSNGNNENGTCHYGLLNLALGNYRKDKKFLDKLNWRDNISTSDHCWKRIKNSLRDIRIEWTIDYYTNMVNLQPWSHCHPQGTMALICNKCYYYKRLNQLYEFAIKDD</sequence>
<protein>
    <recommendedName>
        <fullName evidence="1">At2g35280-like TPR domain-containing protein</fullName>
    </recommendedName>
</protein>
<gene>
    <name evidence="2" type="ORF">Bca52824_006777</name>
</gene>
<organism evidence="2 3">
    <name type="scientific">Brassica carinata</name>
    <name type="common">Ethiopian mustard</name>
    <name type="synonym">Abyssinian cabbage</name>
    <dbReference type="NCBI Taxonomy" id="52824"/>
    <lineage>
        <taxon>Eukaryota</taxon>
        <taxon>Viridiplantae</taxon>
        <taxon>Streptophyta</taxon>
        <taxon>Embryophyta</taxon>
        <taxon>Tracheophyta</taxon>
        <taxon>Spermatophyta</taxon>
        <taxon>Magnoliopsida</taxon>
        <taxon>eudicotyledons</taxon>
        <taxon>Gunneridae</taxon>
        <taxon>Pentapetalae</taxon>
        <taxon>rosids</taxon>
        <taxon>malvids</taxon>
        <taxon>Brassicales</taxon>
        <taxon>Brassicaceae</taxon>
        <taxon>Brassiceae</taxon>
        <taxon>Brassica</taxon>
    </lineage>
</organism>
<evidence type="ECO:0000313" key="3">
    <source>
        <dbReference type="Proteomes" id="UP000886595"/>
    </source>
</evidence>
<accession>A0A8X7W6L9</accession>
<dbReference type="EMBL" id="JAAMPC010000002">
    <property type="protein sequence ID" value="KAG2324049.1"/>
    <property type="molecule type" value="Genomic_DNA"/>
</dbReference>
<dbReference type="PANTHER" id="PTHR33784">
    <property type="entry name" value="OS05G0482100 PROTEIN"/>
    <property type="match status" value="1"/>
</dbReference>
<reference evidence="2 3" key="1">
    <citation type="submission" date="2020-02" db="EMBL/GenBank/DDBJ databases">
        <authorList>
            <person name="Ma Q."/>
            <person name="Huang Y."/>
            <person name="Song X."/>
            <person name="Pei D."/>
        </authorList>
    </citation>
    <scope>NUCLEOTIDE SEQUENCE [LARGE SCALE GENOMIC DNA]</scope>
    <source>
        <strain evidence="2">Sxm20200214</strain>
        <tissue evidence="2">Leaf</tissue>
    </source>
</reference>
<dbReference type="InterPro" id="IPR040338">
    <property type="entry name" value="At1g67623-like"/>
</dbReference>
<dbReference type="Pfam" id="PF23310">
    <property type="entry name" value="TPR_27"/>
    <property type="match status" value="1"/>
</dbReference>
<dbReference type="Proteomes" id="UP000886595">
    <property type="component" value="Unassembled WGS sequence"/>
</dbReference>
<keyword evidence="3" id="KW-1185">Reference proteome</keyword>
<proteinExistence type="predicted"/>
<feature type="domain" description="At2g35280-like TPR" evidence="1">
    <location>
        <begin position="50"/>
        <end position="143"/>
    </location>
</feature>
<name>A0A8X7W6L9_BRACI</name>